<evidence type="ECO:0000313" key="2">
    <source>
        <dbReference type="EMBL" id="KAK2730328.1"/>
    </source>
</evidence>
<sequence length="36" mass="4031">MAQEPAAGSVQRETRRPRMKDDGPGFLSPQSPSRWC</sequence>
<evidence type="ECO:0000256" key="1">
    <source>
        <dbReference type="SAM" id="MobiDB-lite"/>
    </source>
</evidence>
<dbReference type="AlphaFoldDB" id="A0AAD9XZL5"/>
<keyword evidence="3" id="KW-1185">Reference proteome</keyword>
<feature type="compositionally biased region" description="Basic and acidic residues" evidence="1">
    <location>
        <begin position="12"/>
        <end position="23"/>
    </location>
</feature>
<name>A0AAD9XZL5_COLKA</name>
<protein>
    <submittedName>
        <fullName evidence="2">Uncharacterized protein</fullName>
    </submittedName>
</protein>
<dbReference type="Proteomes" id="UP001281614">
    <property type="component" value="Unassembled WGS sequence"/>
</dbReference>
<accession>A0AAD9XZL5</accession>
<feature type="region of interest" description="Disordered" evidence="1">
    <location>
        <begin position="1"/>
        <end position="36"/>
    </location>
</feature>
<comment type="caution">
    <text evidence="2">The sequence shown here is derived from an EMBL/GenBank/DDBJ whole genome shotgun (WGS) entry which is preliminary data.</text>
</comment>
<gene>
    <name evidence="2" type="ORF">CKAH01_09575</name>
</gene>
<reference evidence="2" key="1">
    <citation type="submission" date="2023-02" db="EMBL/GenBank/DDBJ databases">
        <title>Colletotrichum kahawae CIFC_Que2 genome sequencing and assembly.</title>
        <authorList>
            <person name="Baroncelli R."/>
        </authorList>
    </citation>
    <scope>NUCLEOTIDE SEQUENCE</scope>
    <source>
        <strain evidence="2">CIFC_Que2</strain>
    </source>
</reference>
<proteinExistence type="predicted"/>
<dbReference type="EMBL" id="VYYT01000677">
    <property type="protein sequence ID" value="KAK2730328.1"/>
    <property type="molecule type" value="Genomic_DNA"/>
</dbReference>
<organism evidence="2 3">
    <name type="scientific">Colletotrichum kahawae</name>
    <name type="common">Coffee berry disease fungus</name>
    <dbReference type="NCBI Taxonomy" id="34407"/>
    <lineage>
        <taxon>Eukaryota</taxon>
        <taxon>Fungi</taxon>
        <taxon>Dikarya</taxon>
        <taxon>Ascomycota</taxon>
        <taxon>Pezizomycotina</taxon>
        <taxon>Sordariomycetes</taxon>
        <taxon>Hypocreomycetidae</taxon>
        <taxon>Glomerellales</taxon>
        <taxon>Glomerellaceae</taxon>
        <taxon>Colletotrichum</taxon>
        <taxon>Colletotrichum gloeosporioides species complex</taxon>
    </lineage>
</organism>
<evidence type="ECO:0000313" key="3">
    <source>
        <dbReference type="Proteomes" id="UP001281614"/>
    </source>
</evidence>